<dbReference type="InterPro" id="IPR005175">
    <property type="entry name" value="PPC_dom"/>
</dbReference>
<dbReference type="Gene3D" id="3.30.1330.80">
    <property type="entry name" value="Hypothetical protein, similar to alpha- acetolactate decarboxylase, domain 2"/>
    <property type="match status" value="1"/>
</dbReference>
<name>A0A9D2NDP6_9FIRM</name>
<comment type="caution">
    <text evidence="2">The sequence shown here is derived from an EMBL/GenBank/DDBJ whole genome shotgun (WGS) entry which is preliminary data.</text>
</comment>
<evidence type="ECO:0000313" key="3">
    <source>
        <dbReference type="Proteomes" id="UP000823891"/>
    </source>
</evidence>
<reference evidence="2" key="1">
    <citation type="journal article" date="2021" name="PeerJ">
        <title>Extensive microbial diversity within the chicken gut microbiome revealed by metagenomics and culture.</title>
        <authorList>
            <person name="Gilroy R."/>
            <person name="Ravi A."/>
            <person name="Getino M."/>
            <person name="Pursley I."/>
            <person name="Horton D.L."/>
            <person name="Alikhan N.F."/>
            <person name="Baker D."/>
            <person name="Gharbi K."/>
            <person name="Hall N."/>
            <person name="Watson M."/>
            <person name="Adriaenssens E.M."/>
            <person name="Foster-Nyarko E."/>
            <person name="Jarju S."/>
            <person name="Secka A."/>
            <person name="Antonio M."/>
            <person name="Oren A."/>
            <person name="Chaudhuri R.R."/>
            <person name="La Ragione R."/>
            <person name="Hildebrand F."/>
            <person name="Pallen M.J."/>
        </authorList>
    </citation>
    <scope>NUCLEOTIDE SEQUENCE</scope>
    <source>
        <strain evidence="2">USAMLcec2-132</strain>
    </source>
</reference>
<dbReference type="AlphaFoldDB" id="A0A9D2NDP6"/>
<dbReference type="EMBL" id="DWWS01000003">
    <property type="protein sequence ID" value="HJC22120.1"/>
    <property type="molecule type" value="Genomic_DNA"/>
</dbReference>
<dbReference type="PROSITE" id="PS51742">
    <property type="entry name" value="PPC"/>
    <property type="match status" value="1"/>
</dbReference>
<sequence length="140" mass="15417">MEYRKFENTLIVRLDPDEEICEQLLFLAQKEHIALASLNGLGAVKAFTVGVFNTETKEYLANTFEGPYEIVSLTGTLTTKDGVPYLHAHFAAGDDKGRVSGGHLNRAVISATAEIVLTLIPGTVERKFSKQIGLNLFDFQ</sequence>
<protein>
    <submittedName>
        <fullName evidence="2">DNA-binding protein</fullName>
    </submittedName>
</protein>
<reference evidence="2" key="2">
    <citation type="submission" date="2021-04" db="EMBL/GenBank/DDBJ databases">
        <authorList>
            <person name="Gilroy R."/>
        </authorList>
    </citation>
    <scope>NUCLEOTIDE SEQUENCE</scope>
    <source>
        <strain evidence="2">USAMLcec2-132</strain>
    </source>
</reference>
<dbReference type="PANTHER" id="PTHR34988">
    <property type="entry name" value="PROTEIN, PUTATIVE-RELATED"/>
    <property type="match status" value="1"/>
</dbReference>
<gene>
    <name evidence="2" type="ORF">H9761_00255</name>
</gene>
<dbReference type="Pfam" id="PF03479">
    <property type="entry name" value="PCC"/>
    <property type="match status" value="1"/>
</dbReference>
<feature type="domain" description="PPC" evidence="1">
    <location>
        <begin position="4"/>
        <end position="140"/>
    </location>
</feature>
<dbReference type="PIRSF" id="PIRSF016702">
    <property type="entry name" value="DNA_bp_PD1"/>
    <property type="match status" value="1"/>
</dbReference>
<dbReference type="CDD" id="cd11378">
    <property type="entry name" value="DUF296"/>
    <property type="match status" value="1"/>
</dbReference>
<dbReference type="GO" id="GO:0003677">
    <property type="term" value="F:DNA binding"/>
    <property type="evidence" value="ECO:0007669"/>
    <property type="project" value="UniProtKB-KW"/>
</dbReference>
<evidence type="ECO:0000259" key="1">
    <source>
        <dbReference type="PROSITE" id="PS51742"/>
    </source>
</evidence>
<keyword evidence="2" id="KW-0238">DNA-binding</keyword>
<organism evidence="2 3">
    <name type="scientific">Candidatus Eisenbergiella merdavium</name>
    <dbReference type="NCBI Taxonomy" id="2838551"/>
    <lineage>
        <taxon>Bacteria</taxon>
        <taxon>Bacillati</taxon>
        <taxon>Bacillota</taxon>
        <taxon>Clostridia</taxon>
        <taxon>Lachnospirales</taxon>
        <taxon>Lachnospiraceae</taxon>
        <taxon>Eisenbergiella</taxon>
    </lineage>
</organism>
<dbReference type="InterPro" id="IPR025707">
    <property type="entry name" value="DNA_bp_PD1"/>
</dbReference>
<proteinExistence type="predicted"/>
<accession>A0A9D2NDP6</accession>
<dbReference type="PANTHER" id="PTHR34988:SF1">
    <property type="entry name" value="DNA-BINDING PROTEIN"/>
    <property type="match status" value="1"/>
</dbReference>
<dbReference type="Proteomes" id="UP000823891">
    <property type="component" value="Unassembled WGS sequence"/>
</dbReference>
<evidence type="ECO:0000313" key="2">
    <source>
        <dbReference type="EMBL" id="HJC22120.1"/>
    </source>
</evidence>
<dbReference type="SUPFAM" id="SSF117856">
    <property type="entry name" value="AF0104/ALDC/Ptd012-like"/>
    <property type="match status" value="1"/>
</dbReference>